<dbReference type="PANTHER" id="PTHR43818:SF11">
    <property type="entry name" value="BCDNA.GH03377"/>
    <property type="match status" value="1"/>
</dbReference>
<organism evidence="3 4">
    <name type="scientific">Pseudonocardia oceani</name>
    <dbReference type="NCBI Taxonomy" id="2792013"/>
    <lineage>
        <taxon>Bacteria</taxon>
        <taxon>Bacillati</taxon>
        <taxon>Actinomycetota</taxon>
        <taxon>Actinomycetes</taxon>
        <taxon>Pseudonocardiales</taxon>
        <taxon>Pseudonocardiaceae</taxon>
        <taxon>Pseudonocardia</taxon>
    </lineage>
</organism>
<accession>A0ABS6UAY2</accession>
<reference evidence="3 4" key="1">
    <citation type="submission" date="2020-11" db="EMBL/GenBank/DDBJ databases">
        <title>Pseudonocardia abyssalis sp. nov. and Pseudonocardia oceani sp. nov., description and phylogenomic analysis of two novel actinomycetes isolated from the deep Southern Ocean.</title>
        <authorList>
            <person name="Parra J."/>
        </authorList>
    </citation>
    <scope>NUCLEOTIDE SEQUENCE [LARGE SCALE GENOMIC DNA]</scope>
    <source>
        <strain evidence="4">KRD185</strain>
    </source>
</reference>
<dbReference type="Proteomes" id="UP000694300">
    <property type="component" value="Unassembled WGS sequence"/>
</dbReference>
<evidence type="ECO:0000313" key="3">
    <source>
        <dbReference type="EMBL" id="MBW0129071.1"/>
    </source>
</evidence>
<gene>
    <name evidence="3" type="ORF">I4I82_15495</name>
</gene>
<protein>
    <submittedName>
        <fullName evidence="3">Gfo/Idh/MocA family oxidoreductase</fullName>
    </submittedName>
</protein>
<evidence type="ECO:0000256" key="1">
    <source>
        <dbReference type="ARBA" id="ARBA00023002"/>
    </source>
</evidence>
<dbReference type="PANTHER" id="PTHR43818">
    <property type="entry name" value="BCDNA.GH03377"/>
    <property type="match status" value="1"/>
</dbReference>
<evidence type="ECO:0000313" key="4">
    <source>
        <dbReference type="Proteomes" id="UP000694300"/>
    </source>
</evidence>
<evidence type="ECO:0000259" key="2">
    <source>
        <dbReference type="Pfam" id="PF01408"/>
    </source>
</evidence>
<sequence>MRTLRVGLVGGGPWARRVHGPALVAHAGTELTALWTRRPEVATELAGELGGRAVGAFDELLGAVDAVAFAVPPQVQGELAVRAASAGKHIICEKPLAADLDAARAVAAAASGVTSALVLTLRYDPGIADWLAGVPSGAGTDTVGSVRWLSGSLLGGPYAASGWRADHGALLDLGPHVVDLLDAALGPVEGVDWAHHDEPDLWRFSLRHDGGPHSTVTISLRLPVDPSEIELAVFGGVGRHRFSGGASDAPTCYARLLDGFVDAVHGGPPVTLDAARGLRLQEVVDEVQRAAGAARPA</sequence>
<keyword evidence="1" id="KW-0560">Oxidoreductase</keyword>
<name>A0ABS6UAY2_9PSEU</name>
<dbReference type="RefSeq" id="WP_218595828.1">
    <property type="nucleotide sequence ID" value="NZ_JADQDF010000001.1"/>
</dbReference>
<proteinExistence type="predicted"/>
<dbReference type="InterPro" id="IPR000683">
    <property type="entry name" value="Gfo/Idh/MocA-like_OxRdtase_N"/>
</dbReference>
<dbReference type="Pfam" id="PF01408">
    <property type="entry name" value="GFO_IDH_MocA"/>
    <property type="match status" value="1"/>
</dbReference>
<comment type="caution">
    <text evidence="3">The sequence shown here is derived from an EMBL/GenBank/DDBJ whole genome shotgun (WGS) entry which is preliminary data.</text>
</comment>
<dbReference type="EMBL" id="JADQDF010000001">
    <property type="protein sequence ID" value="MBW0129071.1"/>
    <property type="molecule type" value="Genomic_DNA"/>
</dbReference>
<feature type="domain" description="Gfo/Idh/MocA-like oxidoreductase N-terminal" evidence="2">
    <location>
        <begin position="4"/>
        <end position="111"/>
    </location>
</feature>
<dbReference type="InterPro" id="IPR050463">
    <property type="entry name" value="Gfo/Idh/MocA_oxidrdct_glycsds"/>
</dbReference>
<keyword evidence="4" id="KW-1185">Reference proteome</keyword>